<dbReference type="Proteomes" id="UP000008207">
    <property type="component" value="Chromosome"/>
</dbReference>
<accession>B8IBF6</accession>
<gene>
    <name evidence="1" type="ordered locus">Mnod_2399</name>
</gene>
<name>B8IBF6_METNO</name>
<evidence type="ECO:0000313" key="1">
    <source>
        <dbReference type="EMBL" id="ACL57371.1"/>
    </source>
</evidence>
<dbReference type="AlphaFoldDB" id="B8IBF6"/>
<organism evidence="1 2">
    <name type="scientific">Methylobacterium nodulans (strain LMG 21967 / CNCM I-2342 / ORS 2060)</name>
    <dbReference type="NCBI Taxonomy" id="460265"/>
    <lineage>
        <taxon>Bacteria</taxon>
        <taxon>Pseudomonadati</taxon>
        <taxon>Pseudomonadota</taxon>
        <taxon>Alphaproteobacteria</taxon>
        <taxon>Hyphomicrobiales</taxon>
        <taxon>Methylobacteriaceae</taxon>
        <taxon>Methylobacterium</taxon>
    </lineage>
</organism>
<protein>
    <submittedName>
        <fullName evidence="1">Uncharacterized protein</fullName>
    </submittedName>
</protein>
<reference evidence="1 2" key="1">
    <citation type="submission" date="2009-01" db="EMBL/GenBank/DDBJ databases">
        <title>Complete sequence of chromosome of Methylobacterium nodulans ORS 2060.</title>
        <authorList>
            <consortium name="US DOE Joint Genome Institute"/>
            <person name="Lucas S."/>
            <person name="Copeland A."/>
            <person name="Lapidus A."/>
            <person name="Glavina del Rio T."/>
            <person name="Dalin E."/>
            <person name="Tice H."/>
            <person name="Bruce D."/>
            <person name="Goodwin L."/>
            <person name="Pitluck S."/>
            <person name="Sims D."/>
            <person name="Brettin T."/>
            <person name="Detter J.C."/>
            <person name="Han C."/>
            <person name="Larimer F."/>
            <person name="Land M."/>
            <person name="Hauser L."/>
            <person name="Kyrpides N."/>
            <person name="Ivanova N."/>
            <person name="Marx C.J."/>
            <person name="Richardson P."/>
        </authorList>
    </citation>
    <scope>NUCLEOTIDE SEQUENCE [LARGE SCALE GENOMIC DNA]</scope>
    <source>
        <strain evidence="2">LMG 21967 / CNCM I-2342 / ORS 2060</strain>
    </source>
</reference>
<dbReference type="STRING" id="460265.Mnod_2399"/>
<keyword evidence="2" id="KW-1185">Reference proteome</keyword>
<proteinExistence type="predicted"/>
<dbReference type="HOGENOM" id="CLU_3357061_0_0_5"/>
<dbReference type="EMBL" id="CP001349">
    <property type="protein sequence ID" value="ACL57371.1"/>
    <property type="molecule type" value="Genomic_DNA"/>
</dbReference>
<evidence type="ECO:0000313" key="2">
    <source>
        <dbReference type="Proteomes" id="UP000008207"/>
    </source>
</evidence>
<sequence length="36" mass="3740">MLPQHDLITAPWPRRRTGAAVPVVVPGADPGPGRGP</sequence>
<dbReference type="KEGG" id="mno:Mnod_2399"/>